<dbReference type="SMR" id="A0A803LSQ2"/>
<dbReference type="PANTHER" id="PTHR14152">
    <property type="entry name" value="SQUAMOUS CELL CARCINOMA ANTIGEN RECOGNISED BY CYTOTOXIC T LYMPHOCYTES"/>
    <property type="match status" value="1"/>
</dbReference>
<evidence type="ECO:0000256" key="3">
    <source>
        <dbReference type="ARBA" id="ARBA00023242"/>
    </source>
</evidence>
<dbReference type="AlphaFoldDB" id="A0A803LSQ2"/>
<evidence type="ECO:0000256" key="1">
    <source>
        <dbReference type="ARBA" id="ARBA00004123"/>
    </source>
</evidence>
<feature type="compositionally biased region" description="Basic and acidic residues" evidence="4">
    <location>
        <begin position="1"/>
        <end position="18"/>
    </location>
</feature>
<feature type="region of interest" description="Disordered" evidence="4">
    <location>
        <begin position="703"/>
        <end position="751"/>
    </location>
</feature>
<sequence length="951" mass="109834">MDADRFGSRHDRSEERYRAGSPVRESTKGTFDDSEENDKDRSRESTKHRSKDKKKTRREDKDYRSKDRDRSKLKDELKEKETEKDLEKERISVKEKRKEEKEEDRTKDKGREKDNDRDKHRVKDLDRDRDEKDRGRKKDRERDRDNEPERGREKDRGKEKSKEKEEKDKEKAKDRDRDKERERTRDRERERDHEKNKGRDMVEREQVKDISREREREIDYEKERSRDKEKGGRRGREDQDHSKDGGRDTKTKKASDYNKERASIELETTPSDEEGVGPIKQGDYVTHSSVDPSQSRMEVAERILRMKEERMKKTSEGTSEILSWVHKSRKLEEKSNLEKEKALRRSKIFEEQDNLDEDDYEVDNKATEITDSLAGVKVLHGVDKVLEGGSVVLTLKDQDILANGDLNEDVDMLENVEIGEQKRRAEAYKAAKKTSGIYVDKFNDEPGEEKKMLSQYDDPAVEEGVVLDAAGRFTGEAEKKLEELRRRLQGPTNNQAEDLNASVKISSDYFTPEEMLKFKKPKKKKSLRKREKLDLDALEAEARITGLGASDLGSRSDNKRQAAKEEEERNEAERRKSAYQTAFSKADEASRALRMEQVVTPAEEEDDTLVFADDAEDLQMSLERTRKLALKKQNEKTLFGPEAVARLASLAVNNKATDAQNSALEDGSDNKVIFTEMEEFVWGLQLNEEAQRPYDEDVFMEEDEVPKAVEEKKDETSGWSEVVDSGKDEQLKSEDEEDVVPDETLHEAPVGKGLSGVLKMLKERGTLKETIEWGGRNMDKKKSKLVGIHEEEGPKQIRMDKKKGKLVDEVPKEINLERLDEFGRVLTPKQAFRLLSHKFHGKGPGKMKQEKRMKQYHDELKQKQMTSTDVIPQSVDRMREAQAQLKTPYLVLSGNVKPGQTSDPRSGFATVEKDVPGSLTPMLGDKKVEHFLGIKRKAEPGSNGTPKKPRT</sequence>
<proteinExistence type="inferred from homology"/>
<gene>
    <name evidence="5" type="primary">LOC110735168</name>
</gene>
<comment type="similarity">
    <text evidence="2">Belongs to the SNU66/SART1 family.</text>
</comment>
<keyword evidence="3" id="KW-0539">Nucleus</keyword>
<dbReference type="RefSeq" id="XP_021771029.1">
    <property type="nucleotide sequence ID" value="XM_021915337.1"/>
</dbReference>
<dbReference type="RefSeq" id="XP_021771031.1">
    <property type="nucleotide sequence ID" value="XM_021915339.1"/>
</dbReference>
<feature type="region of interest" description="Disordered" evidence="4">
    <location>
        <begin position="782"/>
        <end position="804"/>
    </location>
</feature>
<feature type="compositionally biased region" description="Basic residues" evidence="4">
    <location>
        <begin position="837"/>
        <end position="846"/>
    </location>
</feature>
<evidence type="ECO:0000313" key="6">
    <source>
        <dbReference type="Proteomes" id="UP000596660"/>
    </source>
</evidence>
<dbReference type="GeneID" id="110735168"/>
<dbReference type="OMA" id="KRRDYTG"/>
<dbReference type="GO" id="GO:0000481">
    <property type="term" value="P:maturation of 5S rRNA"/>
    <property type="evidence" value="ECO:0007669"/>
    <property type="project" value="TreeGrafter"/>
</dbReference>
<evidence type="ECO:0000256" key="2">
    <source>
        <dbReference type="ARBA" id="ARBA00006076"/>
    </source>
</evidence>
<evidence type="ECO:0000313" key="5">
    <source>
        <dbReference type="EnsemblPlants" id="AUR62018246-RA:cds"/>
    </source>
</evidence>
<feature type="region of interest" description="Disordered" evidence="4">
    <location>
        <begin position="837"/>
        <end position="868"/>
    </location>
</feature>
<dbReference type="RefSeq" id="XP_021771030.1">
    <property type="nucleotide sequence ID" value="XM_021915338.1"/>
</dbReference>
<dbReference type="EnsemblPlants" id="AUR62018246-RA">
    <property type="protein sequence ID" value="AUR62018246-RA:cds"/>
    <property type="gene ID" value="AUR62018246"/>
</dbReference>
<reference evidence="5" key="1">
    <citation type="journal article" date="2017" name="Nature">
        <title>The genome of Chenopodium quinoa.</title>
        <authorList>
            <person name="Jarvis D.E."/>
            <person name="Ho Y.S."/>
            <person name="Lightfoot D.J."/>
            <person name="Schmoeckel S.M."/>
            <person name="Li B."/>
            <person name="Borm T.J.A."/>
            <person name="Ohyanagi H."/>
            <person name="Mineta K."/>
            <person name="Michell C.T."/>
            <person name="Saber N."/>
            <person name="Kharbatia N.M."/>
            <person name="Rupper R.R."/>
            <person name="Sharp A.R."/>
            <person name="Dally N."/>
            <person name="Boughton B.A."/>
            <person name="Woo Y.H."/>
            <person name="Gao G."/>
            <person name="Schijlen E.G.W.M."/>
            <person name="Guo X."/>
            <person name="Momin A.A."/>
            <person name="Negrao S."/>
            <person name="Al-Babili S."/>
            <person name="Gehring C."/>
            <person name="Roessner U."/>
            <person name="Jung C."/>
            <person name="Murphy K."/>
            <person name="Arold S.T."/>
            <person name="Gojobori T."/>
            <person name="van der Linden C.G."/>
            <person name="van Loo E.N."/>
            <person name="Jellen E.N."/>
            <person name="Maughan P.J."/>
            <person name="Tester M."/>
        </authorList>
    </citation>
    <scope>NUCLEOTIDE SEQUENCE [LARGE SCALE GENOMIC DNA]</scope>
    <source>
        <strain evidence="5">cv. PI 614886</strain>
    </source>
</reference>
<feature type="region of interest" description="Disordered" evidence="4">
    <location>
        <begin position="1"/>
        <end position="297"/>
    </location>
</feature>
<keyword evidence="6" id="KW-1185">Reference proteome</keyword>
<feature type="compositionally biased region" description="Basic and acidic residues" evidence="4">
    <location>
        <begin position="57"/>
        <end position="264"/>
    </location>
</feature>
<dbReference type="InterPro" id="IPR005011">
    <property type="entry name" value="SNU66/SART1"/>
</dbReference>
<feature type="compositionally biased region" description="Acidic residues" evidence="4">
    <location>
        <begin position="602"/>
        <end position="611"/>
    </location>
</feature>
<feature type="compositionally biased region" description="Polar residues" evidence="4">
    <location>
        <begin position="286"/>
        <end position="296"/>
    </location>
</feature>
<dbReference type="GO" id="GO:0045292">
    <property type="term" value="P:mRNA cis splicing, via spliceosome"/>
    <property type="evidence" value="ECO:0007669"/>
    <property type="project" value="TreeGrafter"/>
</dbReference>
<accession>A0A803LSQ2</accession>
<evidence type="ECO:0000256" key="4">
    <source>
        <dbReference type="SAM" id="MobiDB-lite"/>
    </source>
</evidence>
<comment type="subcellular location">
    <subcellularLocation>
        <location evidence="1">Nucleus</location>
    </subcellularLocation>
</comment>
<dbReference type="KEGG" id="cqi:110735168"/>
<feature type="compositionally biased region" description="Basic and acidic residues" evidence="4">
    <location>
        <begin position="585"/>
        <end position="594"/>
    </location>
</feature>
<protein>
    <recommendedName>
        <fullName evidence="7">SART-1 family protein DOT2</fullName>
    </recommendedName>
</protein>
<organism evidence="5 6">
    <name type="scientific">Chenopodium quinoa</name>
    <name type="common">Quinoa</name>
    <dbReference type="NCBI Taxonomy" id="63459"/>
    <lineage>
        <taxon>Eukaryota</taxon>
        <taxon>Viridiplantae</taxon>
        <taxon>Streptophyta</taxon>
        <taxon>Embryophyta</taxon>
        <taxon>Tracheophyta</taxon>
        <taxon>Spermatophyta</taxon>
        <taxon>Magnoliopsida</taxon>
        <taxon>eudicotyledons</taxon>
        <taxon>Gunneridae</taxon>
        <taxon>Pentapetalae</taxon>
        <taxon>Caryophyllales</taxon>
        <taxon>Chenopodiaceae</taxon>
        <taxon>Chenopodioideae</taxon>
        <taxon>Atripliceae</taxon>
        <taxon>Chenopodium</taxon>
    </lineage>
</organism>
<reference evidence="5" key="2">
    <citation type="submission" date="2021-03" db="UniProtKB">
        <authorList>
            <consortium name="EnsemblPlants"/>
        </authorList>
    </citation>
    <scope>IDENTIFICATION</scope>
</reference>
<dbReference type="OrthoDB" id="5583at2759"/>
<dbReference type="Pfam" id="PF03343">
    <property type="entry name" value="SART-1"/>
    <property type="match status" value="1"/>
</dbReference>
<dbReference type="GO" id="GO:0046540">
    <property type="term" value="C:U4/U6 x U5 tri-snRNP complex"/>
    <property type="evidence" value="ECO:0007669"/>
    <property type="project" value="TreeGrafter"/>
</dbReference>
<feature type="compositionally biased region" description="Basic and acidic residues" evidence="4">
    <location>
        <begin position="38"/>
        <end position="47"/>
    </location>
</feature>
<feature type="compositionally biased region" description="Basic and acidic residues" evidence="4">
    <location>
        <begin position="705"/>
        <end position="716"/>
    </location>
</feature>
<name>A0A803LSQ2_CHEQI</name>
<dbReference type="RefSeq" id="XP_021771028.1">
    <property type="nucleotide sequence ID" value="XM_021915336.1"/>
</dbReference>
<evidence type="ECO:0008006" key="7">
    <source>
        <dbReference type="Google" id="ProtNLM"/>
    </source>
</evidence>
<feature type="region of interest" description="Disordered" evidence="4">
    <location>
        <begin position="544"/>
        <end position="611"/>
    </location>
</feature>
<feature type="compositionally biased region" description="Basic and acidic residues" evidence="4">
    <location>
        <begin position="787"/>
        <end position="804"/>
    </location>
</feature>
<feature type="region of interest" description="Disordered" evidence="4">
    <location>
        <begin position="894"/>
        <end position="914"/>
    </location>
</feature>
<feature type="compositionally biased region" description="Basic and acidic residues" evidence="4">
    <location>
        <begin position="847"/>
        <end position="862"/>
    </location>
</feature>
<dbReference type="Gramene" id="AUR62018246-RA">
    <property type="protein sequence ID" value="AUR62018246-RA:cds"/>
    <property type="gene ID" value="AUR62018246"/>
</dbReference>
<feature type="compositionally biased region" description="Basic and acidic residues" evidence="4">
    <location>
        <begin position="724"/>
        <end position="733"/>
    </location>
</feature>
<dbReference type="PANTHER" id="PTHR14152:SF5">
    <property type="entry name" value="U4_U6.U5 TRI-SNRNP-ASSOCIATED PROTEIN 1"/>
    <property type="match status" value="1"/>
</dbReference>
<feature type="compositionally biased region" description="Basic and acidic residues" evidence="4">
    <location>
        <begin position="554"/>
        <end position="576"/>
    </location>
</feature>
<dbReference type="Proteomes" id="UP000596660">
    <property type="component" value="Unplaced"/>
</dbReference>